<dbReference type="CDD" id="cd24098">
    <property type="entry name" value="ASKHA_NBD_TobZ_N"/>
    <property type="match status" value="1"/>
</dbReference>
<dbReference type="Pfam" id="PF02543">
    <property type="entry name" value="Carbam_trans_N"/>
    <property type="match status" value="1"/>
</dbReference>
<accession>A0ABN7LFX1</accession>
<evidence type="ECO:0000256" key="1">
    <source>
        <dbReference type="ARBA" id="ARBA00006129"/>
    </source>
</evidence>
<reference evidence="4 5" key="1">
    <citation type="submission" date="2021-02" db="EMBL/GenBank/DDBJ databases">
        <authorList>
            <person name="Han P."/>
        </authorList>
    </citation>
    <scope>NUCLEOTIDE SEQUENCE [LARGE SCALE GENOMIC DNA]</scope>
    <source>
        <strain evidence="4">Candidatus Nitrospira sp. ZN2</strain>
    </source>
</reference>
<sequence length="577" mass="64027">MVVLGLSNMRDAAAALVCDGRIVAAAEEERFVRQKHVTALPVEAIRYCLREGGLALRDVDAIVVPWKYWQIGRRVRLAVTAMMCSTQLFRVKGTRSLERASQEWMELFRLREELTRRVDAGAIRPVFLDHHLCHAASSFLVSPFEQSAILVVDGASESDTTLMAAGAGRQITVLDRTPLPHSLGQFYAAMTAFLGFRPDQDEYIVMGLASSGEPAFASALRREVLRRLPRGRFELNTRLLDFHLARAGVFVAEFVGLFGAPRRATDEITQRHRDLAASAQLVLEETLLHLGRHLRSLTRADSLCLAGGVAYNCVANGRLRAELGFRDVYVPPAAGDSGAALGAALWWSFRRGRGTTRPVLPDAYLGPQFDETACRAVLTSAGLRAETLTDGRLYERVAEELALGRLVFWYQGRMEWGPRALGNRSLLADPRREDMRELINSKVKCREAFRPFAPSVLAERAPDFFDLPAPSPFMQFTVRVKPSAKGLLPAVTHVDGTARVQTVTCEANPRFYALLAAFGRRTGIPVLLNTSFNVQEPIVCSPDEAVRCFLRTRVEWLVLGNLLVGRPMETSPQNHEC</sequence>
<feature type="domain" description="Carbamoyltransferase" evidence="2">
    <location>
        <begin position="3"/>
        <end position="345"/>
    </location>
</feature>
<dbReference type="SUPFAM" id="SSF53067">
    <property type="entry name" value="Actin-like ATPase domain"/>
    <property type="match status" value="1"/>
</dbReference>
<name>A0ABN7LFX1_9BACT</name>
<dbReference type="EMBL" id="CAJNBJ010000016">
    <property type="protein sequence ID" value="CAE6747765.1"/>
    <property type="molecule type" value="Genomic_DNA"/>
</dbReference>
<proteinExistence type="inferred from homology"/>
<comment type="caution">
    <text evidence="4">The sequence shown here is derived from an EMBL/GenBank/DDBJ whole genome shotgun (WGS) entry which is preliminary data.</text>
</comment>
<comment type="similarity">
    <text evidence="1">Belongs to the NodU/CmcH family.</text>
</comment>
<feature type="domain" description="Carbamoyltransferase C-terminal" evidence="3">
    <location>
        <begin position="398"/>
        <end position="564"/>
    </location>
</feature>
<evidence type="ECO:0000259" key="3">
    <source>
        <dbReference type="Pfam" id="PF16861"/>
    </source>
</evidence>
<evidence type="ECO:0000313" key="4">
    <source>
        <dbReference type="EMBL" id="CAE6747765.1"/>
    </source>
</evidence>
<gene>
    <name evidence="4" type="ORF">NSPZN2_30017</name>
</gene>
<dbReference type="Gene3D" id="3.90.870.20">
    <property type="entry name" value="Carbamoyltransferase, C-terminal domain"/>
    <property type="match status" value="1"/>
</dbReference>
<evidence type="ECO:0000259" key="2">
    <source>
        <dbReference type="Pfam" id="PF02543"/>
    </source>
</evidence>
<organism evidence="4 5">
    <name type="scientific">Nitrospira defluvii</name>
    <dbReference type="NCBI Taxonomy" id="330214"/>
    <lineage>
        <taxon>Bacteria</taxon>
        <taxon>Pseudomonadati</taxon>
        <taxon>Nitrospirota</taxon>
        <taxon>Nitrospiria</taxon>
        <taxon>Nitrospirales</taxon>
        <taxon>Nitrospiraceae</taxon>
        <taxon>Nitrospira</taxon>
    </lineage>
</organism>
<dbReference type="Gene3D" id="3.30.420.40">
    <property type="match status" value="2"/>
</dbReference>
<dbReference type="RefSeq" id="WP_213042237.1">
    <property type="nucleotide sequence ID" value="NZ_CAJNBJ010000016.1"/>
</dbReference>
<dbReference type="InterPro" id="IPR003696">
    <property type="entry name" value="Carbtransf_dom"/>
</dbReference>
<dbReference type="Proteomes" id="UP000675880">
    <property type="component" value="Unassembled WGS sequence"/>
</dbReference>
<dbReference type="InterPro" id="IPR051338">
    <property type="entry name" value="NodU/CmcH_Carbamoyltrnsfr"/>
</dbReference>
<dbReference type="PANTHER" id="PTHR34847:SF1">
    <property type="entry name" value="NODULATION PROTEIN U"/>
    <property type="match status" value="1"/>
</dbReference>
<dbReference type="InterPro" id="IPR038152">
    <property type="entry name" value="Carbam_trans_C_sf"/>
</dbReference>
<dbReference type="Pfam" id="PF16861">
    <property type="entry name" value="Carbam_trans_C"/>
    <property type="match status" value="1"/>
</dbReference>
<dbReference type="InterPro" id="IPR043129">
    <property type="entry name" value="ATPase_NBD"/>
</dbReference>
<dbReference type="InterPro" id="IPR031730">
    <property type="entry name" value="Carbam_trans_C"/>
</dbReference>
<keyword evidence="5" id="KW-1185">Reference proteome</keyword>
<protein>
    <submittedName>
        <fullName evidence="4">Nodulation protein</fullName>
    </submittedName>
</protein>
<evidence type="ECO:0000313" key="5">
    <source>
        <dbReference type="Proteomes" id="UP000675880"/>
    </source>
</evidence>
<dbReference type="PANTHER" id="PTHR34847">
    <property type="entry name" value="NODULATION PROTEIN U"/>
    <property type="match status" value="1"/>
</dbReference>